<protein>
    <submittedName>
        <fullName evidence="2">Uncharacterized protein</fullName>
    </submittedName>
</protein>
<organism evidence="2 3">
    <name type="scientific">Phanerochaete sordida</name>
    <dbReference type="NCBI Taxonomy" id="48140"/>
    <lineage>
        <taxon>Eukaryota</taxon>
        <taxon>Fungi</taxon>
        <taxon>Dikarya</taxon>
        <taxon>Basidiomycota</taxon>
        <taxon>Agaricomycotina</taxon>
        <taxon>Agaricomycetes</taxon>
        <taxon>Polyporales</taxon>
        <taxon>Phanerochaetaceae</taxon>
        <taxon>Phanerochaete</taxon>
    </lineage>
</organism>
<reference evidence="2 3" key="1">
    <citation type="submission" date="2021-08" db="EMBL/GenBank/DDBJ databases">
        <title>Draft Genome Sequence of Phanerochaete sordida strain YK-624.</title>
        <authorList>
            <person name="Mori T."/>
            <person name="Dohra H."/>
            <person name="Suzuki T."/>
            <person name="Kawagishi H."/>
            <person name="Hirai H."/>
        </authorList>
    </citation>
    <scope>NUCLEOTIDE SEQUENCE [LARGE SCALE GENOMIC DNA]</scope>
    <source>
        <strain evidence="2 3">YK-624</strain>
    </source>
</reference>
<accession>A0A9P3G8P9</accession>
<feature type="region of interest" description="Disordered" evidence="1">
    <location>
        <begin position="74"/>
        <end position="93"/>
    </location>
</feature>
<name>A0A9P3G8P9_9APHY</name>
<comment type="caution">
    <text evidence="2">The sequence shown here is derived from an EMBL/GenBank/DDBJ whole genome shotgun (WGS) entry which is preliminary data.</text>
</comment>
<evidence type="ECO:0000313" key="3">
    <source>
        <dbReference type="Proteomes" id="UP000703269"/>
    </source>
</evidence>
<dbReference type="AlphaFoldDB" id="A0A9P3G8P9"/>
<sequence length="93" mass="10527">MSLSWNVTAAQSMDDETSPSDQVMILRMSSMRMASTWSRSFSARLLVRLCRSYRRQSIFPAINLLTYFPSDFSSRSTCPGPWTSSCPREDTSG</sequence>
<dbReference type="Proteomes" id="UP000703269">
    <property type="component" value="Unassembled WGS sequence"/>
</dbReference>
<feature type="compositionally biased region" description="Polar residues" evidence="1">
    <location>
        <begin position="74"/>
        <end position="86"/>
    </location>
</feature>
<gene>
    <name evidence="2" type="ORF">PsYK624_056060</name>
</gene>
<evidence type="ECO:0000256" key="1">
    <source>
        <dbReference type="SAM" id="MobiDB-lite"/>
    </source>
</evidence>
<evidence type="ECO:0000313" key="2">
    <source>
        <dbReference type="EMBL" id="GJE89505.1"/>
    </source>
</evidence>
<keyword evidence="3" id="KW-1185">Reference proteome</keyword>
<dbReference type="EMBL" id="BPQB01000013">
    <property type="protein sequence ID" value="GJE89505.1"/>
    <property type="molecule type" value="Genomic_DNA"/>
</dbReference>
<proteinExistence type="predicted"/>